<dbReference type="Gene3D" id="3.60.21.50">
    <property type="match status" value="1"/>
</dbReference>
<evidence type="ECO:0000256" key="2">
    <source>
        <dbReference type="ARBA" id="ARBA00022705"/>
    </source>
</evidence>
<accession>A0A226EQ84</accession>
<proteinExistence type="inferred from homology"/>
<dbReference type="EMBL" id="LNIX01000002">
    <property type="protein sequence ID" value="OXA59783.1"/>
    <property type="molecule type" value="Genomic_DNA"/>
</dbReference>
<feature type="domain" description="DNA polymerase alpha/delta/epsilon subunit B" evidence="3">
    <location>
        <begin position="69"/>
        <end position="139"/>
    </location>
</feature>
<evidence type="ECO:0000259" key="3">
    <source>
        <dbReference type="Pfam" id="PF04042"/>
    </source>
</evidence>
<reference evidence="4 5" key="1">
    <citation type="submission" date="2015-12" db="EMBL/GenBank/DDBJ databases">
        <title>The genome of Folsomia candida.</title>
        <authorList>
            <person name="Faddeeva A."/>
            <person name="Derks M.F."/>
            <person name="Anvar Y."/>
            <person name="Smit S."/>
            <person name="Van Straalen N."/>
            <person name="Roelofs D."/>
        </authorList>
    </citation>
    <scope>NUCLEOTIDE SEQUENCE [LARGE SCALE GENOMIC DNA]</scope>
    <source>
        <strain evidence="4 5">VU population</strain>
        <tissue evidence="4">Whole body</tissue>
    </source>
</reference>
<organism evidence="4 5">
    <name type="scientific">Folsomia candida</name>
    <name type="common">Springtail</name>
    <dbReference type="NCBI Taxonomy" id="158441"/>
    <lineage>
        <taxon>Eukaryota</taxon>
        <taxon>Metazoa</taxon>
        <taxon>Ecdysozoa</taxon>
        <taxon>Arthropoda</taxon>
        <taxon>Hexapoda</taxon>
        <taxon>Collembola</taxon>
        <taxon>Entomobryomorpha</taxon>
        <taxon>Isotomoidea</taxon>
        <taxon>Isotomidae</taxon>
        <taxon>Proisotominae</taxon>
        <taxon>Folsomia</taxon>
    </lineage>
</organism>
<sequence>MNLESECFLSFGMTSSPPLIKVERDPGPPVEIAHEFLSVGTEQANLISKNYKPVYDSRLSITRVILVRKVILSGGQNVIDAKKNTSFRNSINVAQKLLEWGHLCPTAPDTLALHPTSHEEALVIDRLPNIFIVGGQKRFKIREWKGTFIVTLPKFSDTGIAVVLDKCMNFVPLNIRVLNK</sequence>
<dbReference type="PANTHER" id="PTHR10416">
    <property type="entry name" value="DNA POLYMERASE DELTA SUBUNIT 2"/>
    <property type="match status" value="1"/>
</dbReference>
<dbReference type="PANTHER" id="PTHR10416:SF0">
    <property type="entry name" value="DNA POLYMERASE DELTA SUBUNIT 2"/>
    <property type="match status" value="1"/>
</dbReference>
<keyword evidence="2" id="KW-0235">DNA replication</keyword>
<dbReference type="STRING" id="158441.A0A226EQ84"/>
<comment type="caution">
    <text evidence="4">The sequence shown here is derived from an EMBL/GenBank/DDBJ whole genome shotgun (WGS) entry which is preliminary data.</text>
</comment>
<dbReference type="Pfam" id="PF04042">
    <property type="entry name" value="DNA_pol_E_B"/>
    <property type="match status" value="1"/>
</dbReference>
<dbReference type="AlphaFoldDB" id="A0A226EQ84"/>
<evidence type="ECO:0000313" key="5">
    <source>
        <dbReference type="Proteomes" id="UP000198287"/>
    </source>
</evidence>
<evidence type="ECO:0000313" key="4">
    <source>
        <dbReference type="EMBL" id="OXA59783.1"/>
    </source>
</evidence>
<name>A0A226EQ84_FOLCA</name>
<evidence type="ECO:0000256" key="1">
    <source>
        <dbReference type="ARBA" id="ARBA00006035"/>
    </source>
</evidence>
<dbReference type="GO" id="GO:0043625">
    <property type="term" value="C:delta DNA polymerase complex"/>
    <property type="evidence" value="ECO:0007669"/>
    <property type="project" value="TreeGrafter"/>
</dbReference>
<dbReference type="GO" id="GO:0003677">
    <property type="term" value="F:DNA binding"/>
    <property type="evidence" value="ECO:0007669"/>
    <property type="project" value="InterPro"/>
</dbReference>
<dbReference type="OrthoDB" id="3763at2759"/>
<protein>
    <submittedName>
        <fullName evidence="4">DNA polymerase delta small subunit</fullName>
    </submittedName>
</protein>
<dbReference type="InterPro" id="IPR024826">
    <property type="entry name" value="DNA_pol_delta/II_ssu"/>
</dbReference>
<keyword evidence="5" id="KW-1185">Reference proteome</keyword>
<dbReference type="Proteomes" id="UP000198287">
    <property type="component" value="Unassembled WGS sequence"/>
</dbReference>
<comment type="similarity">
    <text evidence="1">Belongs to the DNA polymerase delta/II small subunit family.</text>
</comment>
<dbReference type="GO" id="GO:0006271">
    <property type="term" value="P:DNA strand elongation involved in DNA replication"/>
    <property type="evidence" value="ECO:0007669"/>
    <property type="project" value="TreeGrafter"/>
</dbReference>
<dbReference type="InterPro" id="IPR007185">
    <property type="entry name" value="DNA_pol_a/d/e_bsu"/>
</dbReference>
<gene>
    <name evidence="4" type="ORF">Fcan01_04467</name>
</gene>